<dbReference type="InterPro" id="IPR013103">
    <property type="entry name" value="RVT_2"/>
</dbReference>
<gene>
    <name evidence="3" type="ORF">CRG98_008438</name>
</gene>
<accession>A0A2I0KS29</accession>
<feature type="compositionally biased region" description="Polar residues" evidence="1">
    <location>
        <begin position="276"/>
        <end position="286"/>
    </location>
</feature>
<evidence type="ECO:0000256" key="1">
    <source>
        <dbReference type="SAM" id="MobiDB-lite"/>
    </source>
</evidence>
<evidence type="ECO:0000259" key="2">
    <source>
        <dbReference type="Pfam" id="PF07727"/>
    </source>
</evidence>
<evidence type="ECO:0000313" key="4">
    <source>
        <dbReference type="Proteomes" id="UP000233551"/>
    </source>
</evidence>
<reference evidence="3 4" key="1">
    <citation type="submission" date="2017-11" db="EMBL/GenBank/DDBJ databases">
        <title>De-novo sequencing of pomegranate (Punica granatum L.) genome.</title>
        <authorList>
            <person name="Akparov Z."/>
            <person name="Amiraslanov A."/>
            <person name="Hajiyeva S."/>
            <person name="Abbasov M."/>
            <person name="Kaur K."/>
            <person name="Hamwieh A."/>
            <person name="Solovyev V."/>
            <person name="Salamov A."/>
            <person name="Braich B."/>
            <person name="Kosarev P."/>
            <person name="Mahmoud A."/>
            <person name="Hajiyev E."/>
            <person name="Babayeva S."/>
            <person name="Izzatullayeva V."/>
            <person name="Mammadov A."/>
            <person name="Mammadov A."/>
            <person name="Sharifova S."/>
            <person name="Ojaghi J."/>
            <person name="Eynullazada K."/>
            <person name="Bayramov B."/>
            <person name="Abdulazimova A."/>
            <person name="Shahmuradov I."/>
        </authorList>
    </citation>
    <scope>NUCLEOTIDE SEQUENCE [LARGE SCALE GENOMIC DNA]</scope>
    <source>
        <strain evidence="4">cv. AG2017</strain>
        <tissue evidence="3">Leaf</tissue>
    </source>
</reference>
<dbReference type="Proteomes" id="UP000233551">
    <property type="component" value="Unassembled WGS sequence"/>
</dbReference>
<proteinExistence type="predicted"/>
<comment type="caution">
    <text evidence="3">The sequence shown here is derived from an EMBL/GenBank/DDBJ whole genome shotgun (WGS) entry which is preliminary data.</text>
</comment>
<protein>
    <recommendedName>
        <fullName evidence="2">Reverse transcriptase Ty1/copia-type domain-containing protein</fullName>
    </recommendedName>
</protein>
<organism evidence="3 4">
    <name type="scientific">Punica granatum</name>
    <name type="common">Pomegranate</name>
    <dbReference type="NCBI Taxonomy" id="22663"/>
    <lineage>
        <taxon>Eukaryota</taxon>
        <taxon>Viridiplantae</taxon>
        <taxon>Streptophyta</taxon>
        <taxon>Embryophyta</taxon>
        <taxon>Tracheophyta</taxon>
        <taxon>Spermatophyta</taxon>
        <taxon>Magnoliopsida</taxon>
        <taxon>eudicotyledons</taxon>
        <taxon>Gunneridae</taxon>
        <taxon>Pentapetalae</taxon>
        <taxon>rosids</taxon>
        <taxon>malvids</taxon>
        <taxon>Myrtales</taxon>
        <taxon>Lythraceae</taxon>
        <taxon>Punica</taxon>
    </lineage>
</organism>
<feature type="domain" description="Reverse transcriptase Ty1/copia-type" evidence="2">
    <location>
        <begin position="59"/>
        <end position="151"/>
    </location>
</feature>
<dbReference type="AlphaFoldDB" id="A0A2I0KS29"/>
<name>A0A2I0KS29_PUNGR</name>
<keyword evidence="4" id="KW-1185">Reference proteome</keyword>
<sequence>MSFLAIPHITWDIDASILSVTVSSYLLRLFFKSALSRSELVRLSQWNLEGHPRTLLLLQVYRIKQKADGKIDHYKARLAAKGFNQREGFDYKETFHPVIKLVAIRTILSIDIFMQWPIRQLDAKNAFLHGHLSEEVYMSQPPEFINPSRPNHPRRRSPPSSAPSCADVAAPSGGNRRSQPSEPSSPPIFVFSGILLLTGSTHLFGLCRSSPADSAQLALPSPAETIRPVPPRLEFSPERATRFARRFGPAPAPGPARPFSWPSASFRDPTPARSAQPMSAAQTSARSAELAGPAPPRSRSALFRPPSPI</sequence>
<dbReference type="Pfam" id="PF07727">
    <property type="entry name" value="RVT_2"/>
    <property type="match status" value="1"/>
</dbReference>
<feature type="region of interest" description="Disordered" evidence="1">
    <location>
        <begin position="248"/>
        <end position="309"/>
    </location>
</feature>
<feature type="compositionally biased region" description="Low complexity" evidence="1">
    <location>
        <begin position="158"/>
        <end position="182"/>
    </location>
</feature>
<feature type="region of interest" description="Disordered" evidence="1">
    <location>
        <begin position="141"/>
        <end position="185"/>
    </location>
</feature>
<dbReference type="STRING" id="22663.A0A2I0KS29"/>
<dbReference type="EMBL" id="PGOL01000396">
    <property type="protein sequence ID" value="PKI71140.1"/>
    <property type="molecule type" value="Genomic_DNA"/>
</dbReference>
<evidence type="ECO:0000313" key="3">
    <source>
        <dbReference type="EMBL" id="PKI71140.1"/>
    </source>
</evidence>